<dbReference type="GO" id="GO:0006265">
    <property type="term" value="P:DNA topological change"/>
    <property type="evidence" value="ECO:0007669"/>
    <property type="project" value="InterPro"/>
</dbReference>
<dbReference type="PANTHER" id="PTHR30231:SF4">
    <property type="entry name" value="PROTEIN NEN2"/>
    <property type="match status" value="1"/>
</dbReference>
<dbReference type="FunFam" id="3.30.420.10:FF:000045">
    <property type="entry name" value="3'-5' exonuclease DinG"/>
    <property type="match status" value="1"/>
</dbReference>
<evidence type="ECO:0000256" key="2">
    <source>
        <dbReference type="ARBA" id="ARBA00022801"/>
    </source>
</evidence>
<keyword evidence="1" id="KW-0540">Nuclease</keyword>
<evidence type="ECO:0000259" key="5">
    <source>
        <dbReference type="SMART" id="SM00479"/>
    </source>
</evidence>
<dbReference type="GO" id="GO:0008408">
    <property type="term" value="F:3'-5' exonuclease activity"/>
    <property type="evidence" value="ECO:0007669"/>
    <property type="project" value="TreeGrafter"/>
</dbReference>
<dbReference type="Gene3D" id="3.30.65.10">
    <property type="entry name" value="Bacterial Topoisomerase I, domain 1"/>
    <property type="match status" value="1"/>
</dbReference>
<organism evidence="6 7">
    <name type="scientific">Hungatella hathewayi DSM 13479</name>
    <dbReference type="NCBI Taxonomy" id="566550"/>
    <lineage>
        <taxon>Bacteria</taxon>
        <taxon>Bacillati</taxon>
        <taxon>Bacillota</taxon>
        <taxon>Clostridia</taxon>
        <taxon>Lachnospirales</taxon>
        <taxon>Lachnospiraceae</taxon>
        <taxon>Hungatella</taxon>
    </lineage>
</organism>
<gene>
    <name evidence="6" type="ORF">CLOSTHATH_00738</name>
</gene>
<feature type="compositionally biased region" description="Polar residues" evidence="4">
    <location>
        <begin position="14"/>
        <end position="25"/>
    </location>
</feature>
<dbReference type="HOGENOM" id="CLU_047806_7_1_9"/>
<dbReference type="InterPro" id="IPR013520">
    <property type="entry name" value="Ribonucl_H"/>
</dbReference>
<dbReference type="InterPro" id="IPR012337">
    <property type="entry name" value="RNaseH-like_sf"/>
</dbReference>
<dbReference type="GO" id="GO:0003916">
    <property type="term" value="F:DNA topoisomerase activity"/>
    <property type="evidence" value="ECO:0007669"/>
    <property type="project" value="InterPro"/>
</dbReference>
<evidence type="ECO:0000313" key="7">
    <source>
        <dbReference type="Proteomes" id="UP000004968"/>
    </source>
</evidence>
<dbReference type="InterPro" id="IPR006054">
    <property type="entry name" value="DnaQ"/>
</dbReference>
<dbReference type="SUPFAM" id="SSF53098">
    <property type="entry name" value="Ribonuclease H-like"/>
    <property type="match status" value="1"/>
</dbReference>
<dbReference type="CDD" id="cd06127">
    <property type="entry name" value="DEDDh"/>
    <property type="match status" value="1"/>
</dbReference>
<dbReference type="SMART" id="SM00479">
    <property type="entry name" value="EXOIII"/>
    <property type="match status" value="1"/>
</dbReference>
<dbReference type="Gene3D" id="3.30.420.10">
    <property type="entry name" value="Ribonuclease H-like superfamily/Ribonuclease H"/>
    <property type="match status" value="1"/>
</dbReference>
<evidence type="ECO:0000256" key="4">
    <source>
        <dbReference type="SAM" id="MobiDB-lite"/>
    </source>
</evidence>
<dbReference type="GO" id="GO:0003887">
    <property type="term" value="F:DNA-directed DNA polymerase activity"/>
    <property type="evidence" value="ECO:0007669"/>
    <property type="project" value="InterPro"/>
</dbReference>
<dbReference type="SUPFAM" id="SSF57783">
    <property type="entry name" value="Zinc beta-ribbon"/>
    <property type="match status" value="1"/>
</dbReference>
<name>D3AAW7_9FIRM</name>
<evidence type="ECO:0000313" key="6">
    <source>
        <dbReference type="EMBL" id="EFD01048.1"/>
    </source>
</evidence>
<comment type="caution">
    <text evidence="6">The sequence shown here is derived from an EMBL/GenBank/DDBJ whole genome shotgun (WGS) entry which is preliminary data.</text>
</comment>
<proteinExistence type="predicted"/>
<sequence length="264" mass="29767">MQKTEPGTKHGTRNKTWNQEQNMKSGTEDRISDIRKGKRTMAAADNRGKRLSKYVDNYVVFDLETTGISAVKDDIIEISALKVKNHEQVETFSRLVNPRRPIPAGATKVNGITDEMVQSEPGLEFILPEFLDFIDGEILIGHNIQSFDLLFLNRAADEVCRKAVLNDFIDTLFMARALLPGLSRHRLTDLADYFKISSEGAHRAFNDCVMNQICYEHMGKLLKDADIPVCPRCGGELTKRNGKFGPFYGCSNYPACRYTKNIVV</sequence>
<accession>D3AAW7</accession>
<dbReference type="AlphaFoldDB" id="D3AAW7"/>
<dbReference type="Pfam" id="PF01396">
    <property type="entry name" value="Zn_ribbon_Top1"/>
    <property type="match status" value="1"/>
</dbReference>
<dbReference type="PANTHER" id="PTHR30231">
    <property type="entry name" value="DNA POLYMERASE III SUBUNIT EPSILON"/>
    <property type="match status" value="1"/>
</dbReference>
<dbReference type="EMBL" id="ACIO01000047">
    <property type="protein sequence ID" value="EFD01048.1"/>
    <property type="molecule type" value="Genomic_DNA"/>
</dbReference>
<dbReference type="GO" id="GO:0006260">
    <property type="term" value="P:DNA replication"/>
    <property type="evidence" value="ECO:0007669"/>
    <property type="project" value="InterPro"/>
</dbReference>
<feature type="domain" description="Exonuclease" evidence="5">
    <location>
        <begin position="57"/>
        <end position="224"/>
    </location>
</feature>
<dbReference type="NCBIfam" id="TIGR00573">
    <property type="entry name" value="dnaq"/>
    <property type="match status" value="1"/>
</dbReference>
<dbReference type="InterPro" id="IPR013498">
    <property type="entry name" value="Topo_IA_Znf"/>
</dbReference>
<keyword evidence="3" id="KW-0269">Exonuclease</keyword>
<dbReference type="Pfam" id="PF00929">
    <property type="entry name" value="RNase_T"/>
    <property type="match status" value="1"/>
</dbReference>
<feature type="compositionally biased region" description="Basic and acidic residues" evidence="4">
    <location>
        <begin position="26"/>
        <end position="35"/>
    </location>
</feature>
<keyword evidence="6" id="KW-0413">Isomerase</keyword>
<dbReference type="GO" id="GO:0005694">
    <property type="term" value="C:chromosome"/>
    <property type="evidence" value="ECO:0007669"/>
    <property type="project" value="InterPro"/>
</dbReference>
<protein>
    <submittedName>
        <fullName evidence="6">Topoisomerase DNA-binding C4 zinc finger domain protein</fullName>
    </submittedName>
</protein>
<evidence type="ECO:0000256" key="3">
    <source>
        <dbReference type="ARBA" id="ARBA00022839"/>
    </source>
</evidence>
<dbReference type="GO" id="GO:0003677">
    <property type="term" value="F:DNA binding"/>
    <property type="evidence" value="ECO:0007669"/>
    <property type="project" value="UniProtKB-KW"/>
</dbReference>
<keyword evidence="2" id="KW-0378">Hydrolase</keyword>
<dbReference type="InterPro" id="IPR036397">
    <property type="entry name" value="RNaseH_sf"/>
</dbReference>
<reference evidence="6 7" key="1">
    <citation type="submission" date="2010-01" db="EMBL/GenBank/DDBJ databases">
        <authorList>
            <person name="Weinstock G."/>
            <person name="Sodergren E."/>
            <person name="Clifton S."/>
            <person name="Fulton L."/>
            <person name="Fulton B."/>
            <person name="Courtney L."/>
            <person name="Fronick C."/>
            <person name="Harrison M."/>
            <person name="Strong C."/>
            <person name="Farmer C."/>
            <person name="Delahaunty K."/>
            <person name="Markovic C."/>
            <person name="Hall O."/>
            <person name="Minx P."/>
            <person name="Tomlinson C."/>
            <person name="Mitreva M."/>
            <person name="Nelson J."/>
            <person name="Hou S."/>
            <person name="Wollam A."/>
            <person name="Pepin K.H."/>
            <person name="Johnson M."/>
            <person name="Bhonagiri V."/>
            <person name="Nash W.E."/>
            <person name="Warren W."/>
            <person name="Chinwalla A."/>
            <person name="Mardis E.R."/>
            <person name="Wilson R.K."/>
        </authorList>
    </citation>
    <scope>NUCLEOTIDE SEQUENCE [LARGE SCALE GENOMIC DNA]</scope>
    <source>
        <strain evidence="6 7">DSM 13479</strain>
    </source>
</reference>
<dbReference type="Proteomes" id="UP000004968">
    <property type="component" value="Unassembled WGS sequence"/>
</dbReference>
<evidence type="ECO:0000256" key="1">
    <source>
        <dbReference type="ARBA" id="ARBA00022722"/>
    </source>
</evidence>
<keyword evidence="6" id="KW-0238">DNA-binding</keyword>
<feature type="region of interest" description="Disordered" evidence="4">
    <location>
        <begin position="1"/>
        <end position="41"/>
    </location>
</feature>